<feature type="domain" description="Roc" evidence="17">
    <location>
        <begin position="672"/>
        <end position="944"/>
    </location>
</feature>
<evidence type="ECO:0000256" key="1">
    <source>
        <dbReference type="ARBA" id="ARBA00001946"/>
    </source>
</evidence>
<keyword evidence="4" id="KW-0597">Phosphoprotein</keyword>
<sequence length="960" mass="107451">MTVFSQENVEEFYEIGDELGSGQFAVVRRCRHRSTGVEYAAKFIKKRRSKSSRRGVTREDIEREVNILKEIQHPNIITLHEVFENKAEVILILELVAGGELFDFLAEKESLSEEEATQFLKQILDGVFYLHCKQIAHFDLKPENIMLLSRSVPHPRIKIIDFGLAHKIDFGNDFKNIFGTPEFVAPEVVNYEPLGLEADMCLSGASPFLGDNKQETLANVSAVDYTFDEEFFSNTSVLAKDFIARLLVKDPKKRMTIQDSLQHPWIKPKDTQQALSRKESAVNMEKFKKFAARRKWKQSVRLISLCNRLSRSFLSRSNISVARSDDTLDEEDSFVMKAIIHAINDDNVPGLQHLLGSLNSYDVNQPNKHGTPPLLIAAGCGNIQIIEVLMRKGAEIQTHDKSGANAIYYAARHGHVETLKFLHEKKCPLDVQDKSGETALHVAARYGNVDVVSYLCSIRANPDLADREQETPLHCAAWHGYSPVARALCQAGCHVDAKNREGESPLLTASARGFVDIVECLVEHRADLEATDKDGHTALHLAVRRCQVDVVRCLLRHHCHLDQQDRHGNTPLHIACKDGNLPVVTAICSAKASLDLPNKYGRTPLHLAANNGSLEVVRHLCLHGANIDAVTNDGKTAEDLAYADQHELIVALLGKLKKDNHKLSYIQQLRPTQTVQPRIKLKLFGHTGAGKSSLLESLKCGILRSFFRRRRTTRMTNTARHPNSPINSKPPVSVSISNLYPGCENVSVRSRSMMFEPSLTKGVLEVFSPAHNSLSTADEQATKAIDIQHANIHGVGDFSVWEFSGNPVYYCSYDYFAANDATAIHLVLFSLEEPYETQLSHITYWLNLLKALTLPQDNIAFGGRIQQPLMVVLVATHADLADLPRAFSGEFSYDKEKVLLKEVRNRFGLDLHISDKVFVMDAGASNSRDVKLLRSHLQELRVCICLSASNKTVCSNRKME</sequence>
<dbReference type="Ensembl" id="ENSSAUT00010045912.1">
    <property type="protein sequence ID" value="ENSSAUP00010043632.1"/>
    <property type="gene ID" value="ENSSAUG00010016634.1"/>
</dbReference>
<dbReference type="SUPFAM" id="SSF56112">
    <property type="entry name" value="Protein kinase-like (PK-like)"/>
    <property type="match status" value="1"/>
</dbReference>
<dbReference type="InterPro" id="IPR002110">
    <property type="entry name" value="Ankyrin_rpt"/>
</dbReference>
<dbReference type="PANTHER" id="PTHR24342">
    <property type="entry name" value="SERINE/THREONINE-PROTEIN KINASE 17"/>
    <property type="match status" value="1"/>
</dbReference>
<evidence type="ECO:0000256" key="9">
    <source>
        <dbReference type="ARBA" id="ARBA00022777"/>
    </source>
</evidence>
<feature type="repeat" description="ANK" evidence="14">
    <location>
        <begin position="402"/>
        <end position="434"/>
    </location>
</feature>
<evidence type="ECO:0000259" key="16">
    <source>
        <dbReference type="PROSITE" id="PS50011"/>
    </source>
</evidence>
<dbReference type="PRINTS" id="PR01415">
    <property type="entry name" value="ANKYRIN"/>
</dbReference>
<evidence type="ECO:0000256" key="5">
    <source>
        <dbReference type="ARBA" id="ARBA00022679"/>
    </source>
</evidence>
<evidence type="ECO:0000313" key="19">
    <source>
        <dbReference type="Proteomes" id="UP000472265"/>
    </source>
</evidence>
<reference evidence="18" key="3">
    <citation type="submission" date="2025-09" db="UniProtKB">
        <authorList>
            <consortium name="Ensembl"/>
        </authorList>
    </citation>
    <scope>IDENTIFICATION</scope>
</reference>
<evidence type="ECO:0000256" key="4">
    <source>
        <dbReference type="ARBA" id="ARBA00022553"/>
    </source>
</evidence>
<reference evidence="18" key="1">
    <citation type="submission" date="2021-04" db="EMBL/GenBank/DDBJ databases">
        <authorList>
            <consortium name="Wellcome Sanger Institute Data Sharing"/>
        </authorList>
    </citation>
    <scope>NUCLEOTIDE SEQUENCE [LARGE SCALE GENOMIC DNA]</scope>
</reference>
<dbReference type="SUPFAM" id="SSF48403">
    <property type="entry name" value="Ankyrin repeat"/>
    <property type="match status" value="1"/>
</dbReference>
<dbReference type="FunFam" id="1.20.5.460:FF:000003">
    <property type="entry name" value="Death-associated protein kinase 1"/>
    <property type="match status" value="1"/>
</dbReference>
<evidence type="ECO:0000256" key="13">
    <source>
        <dbReference type="ARBA" id="ARBA00060827"/>
    </source>
</evidence>
<name>A0A671WXC3_SPAAU</name>
<keyword evidence="9" id="KW-0418">Kinase</keyword>
<organism evidence="18 19">
    <name type="scientific">Sparus aurata</name>
    <name type="common">Gilthead sea bream</name>
    <dbReference type="NCBI Taxonomy" id="8175"/>
    <lineage>
        <taxon>Eukaryota</taxon>
        <taxon>Metazoa</taxon>
        <taxon>Chordata</taxon>
        <taxon>Craniata</taxon>
        <taxon>Vertebrata</taxon>
        <taxon>Euteleostomi</taxon>
        <taxon>Actinopterygii</taxon>
        <taxon>Neopterygii</taxon>
        <taxon>Teleostei</taxon>
        <taxon>Neoteleostei</taxon>
        <taxon>Acanthomorphata</taxon>
        <taxon>Eupercaria</taxon>
        <taxon>Spariformes</taxon>
        <taxon>Sparidae</taxon>
        <taxon>Sparus</taxon>
    </lineage>
</organism>
<evidence type="ECO:0000313" key="18">
    <source>
        <dbReference type="Ensembl" id="ENSSAUP00010043632.1"/>
    </source>
</evidence>
<feature type="repeat" description="ANK" evidence="14">
    <location>
        <begin position="567"/>
        <end position="599"/>
    </location>
</feature>
<dbReference type="InterPro" id="IPR036770">
    <property type="entry name" value="Ankyrin_rpt-contain_sf"/>
</dbReference>
<comment type="catalytic activity">
    <reaction evidence="12">
        <text>L-seryl-[protein] + ATP = O-phospho-L-seryl-[protein] + ADP + H(+)</text>
        <dbReference type="Rhea" id="RHEA:17989"/>
        <dbReference type="Rhea" id="RHEA-COMP:9863"/>
        <dbReference type="Rhea" id="RHEA-COMP:11604"/>
        <dbReference type="ChEBI" id="CHEBI:15378"/>
        <dbReference type="ChEBI" id="CHEBI:29999"/>
        <dbReference type="ChEBI" id="CHEBI:30616"/>
        <dbReference type="ChEBI" id="CHEBI:83421"/>
        <dbReference type="ChEBI" id="CHEBI:456216"/>
        <dbReference type="EC" id="2.7.11.1"/>
    </reaction>
</comment>
<keyword evidence="3" id="KW-0723">Serine/threonine-protein kinase</keyword>
<dbReference type="PROSITE" id="PS50297">
    <property type="entry name" value="ANK_REP_REGION"/>
    <property type="match status" value="7"/>
</dbReference>
<keyword evidence="10 15" id="KW-0067">ATP-binding</keyword>
<keyword evidence="19" id="KW-1185">Reference proteome</keyword>
<evidence type="ECO:0000256" key="10">
    <source>
        <dbReference type="ARBA" id="ARBA00022840"/>
    </source>
</evidence>
<keyword evidence="14" id="KW-0040">ANK repeat</keyword>
<comment type="cofactor">
    <cofactor evidence="1">
        <name>Mg(2+)</name>
        <dbReference type="ChEBI" id="CHEBI:18420"/>
    </cofactor>
</comment>
<dbReference type="Gene3D" id="1.10.510.10">
    <property type="entry name" value="Transferase(Phosphotransferase) domain 1"/>
    <property type="match status" value="1"/>
</dbReference>
<evidence type="ECO:0000256" key="2">
    <source>
        <dbReference type="ARBA" id="ARBA00012513"/>
    </source>
</evidence>
<dbReference type="Pfam" id="PF12796">
    <property type="entry name" value="Ank_2"/>
    <property type="match status" value="2"/>
</dbReference>
<dbReference type="AlphaFoldDB" id="A0A671WXC3"/>
<feature type="repeat" description="ANK" evidence="14">
    <location>
        <begin position="435"/>
        <end position="467"/>
    </location>
</feature>
<dbReference type="PROSITE" id="PS51424">
    <property type="entry name" value="ROC"/>
    <property type="match status" value="1"/>
</dbReference>
<dbReference type="SMART" id="SM00248">
    <property type="entry name" value="ANK"/>
    <property type="match status" value="9"/>
</dbReference>
<dbReference type="FunFam" id="1.10.510.10:FF:000250">
    <property type="entry name" value="Death-associated protein kinase 3"/>
    <property type="match status" value="1"/>
</dbReference>
<evidence type="ECO:0000256" key="3">
    <source>
        <dbReference type="ARBA" id="ARBA00022527"/>
    </source>
</evidence>
<dbReference type="PROSITE" id="PS50011">
    <property type="entry name" value="PROTEIN_KINASE_DOM"/>
    <property type="match status" value="1"/>
</dbReference>
<feature type="repeat" description="ANK" evidence="14">
    <location>
        <begin position="600"/>
        <end position="632"/>
    </location>
</feature>
<dbReference type="SUPFAM" id="SSF52540">
    <property type="entry name" value="P-loop containing nucleoside triphosphate hydrolases"/>
    <property type="match status" value="1"/>
</dbReference>
<evidence type="ECO:0000256" key="8">
    <source>
        <dbReference type="ARBA" id="ARBA00022741"/>
    </source>
</evidence>
<feature type="repeat" description="ANK" evidence="14">
    <location>
        <begin position="468"/>
        <end position="500"/>
    </location>
</feature>
<dbReference type="GO" id="GO:0043065">
    <property type="term" value="P:positive regulation of apoptotic process"/>
    <property type="evidence" value="ECO:0007669"/>
    <property type="project" value="TreeGrafter"/>
</dbReference>
<dbReference type="GeneTree" id="ENSGT00940000153424"/>
<evidence type="ECO:0000256" key="12">
    <source>
        <dbReference type="ARBA" id="ARBA00048679"/>
    </source>
</evidence>
<dbReference type="PROSITE" id="PS00108">
    <property type="entry name" value="PROTEIN_KINASE_ST"/>
    <property type="match status" value="1"/>
</dbReference>
<feature type="binding site" evidence="15">
    <location>
        <position position="46"/>
    </location>
    <ligand>
        <name>ATP</name>
        <dbReference type="ChEBI" id="CHEBI:30616"/>
    </ligand>
</feature>
<keyword evidence="7" id="KW-0677">Repeat</keyword>
<dbReference type="Gene3D" id="3.40.50.300">
    <property type="entry name" value="P-loop containing nucleotide triphosphate hydrolases"/>
    <property type="match status" value="1"/>
</dbReference>
<evidence type="ECO:0000256" key="14">
    <source>
        <dbReference type="PROSITE-ProRule" id="PRU00023"/>
    </source>
</evidence>
<dbReference type="Pfam" id="PF00023">
    <property type="entry name" value="Ank"/>
    <property type="match status" value="1"/>
</dbReference>
<evidence type="ECO:0000259" key="17">
    <source>
        <dbReference type="PROSITE" id="PS51424"/>
    </source>
</evidence>
<dbReference type="GO" id="GO:0005737">
    <property type="term" value="C:cytoplasm"/>
    <property type="evidence" value="ECO:0007669"/>
    <property type="project" value="TreeGrafter"/>
</dbReference>
<gene>
    <name evidence="18" type="primary">DAPK1</name>
    <name evidence="18" type="synonym">dapk1</name>
</gene>
<dbReference type="Gene3D" id="3.30.200.20">
    <property type="entry name" value="Phosphorylase Kinase, domain 1"/>
    <property type="match status" value="1"/>
</dbReference>
<feature type="repeat" description="ANK" evidence="14">
    <location>
        <begin position="501"/>
        <end position="533"/>
    </location>
</feature>
<comment type="similarity">
    <text evidence="13">Belongs to the protein kinase superfamily. CAMK Ser/Thr protein kinase family. DAP kinase subfamily.</text>
</comment>
<dbReference type="SMART" id="SM00220">
    <property type="entry name" value="S_TKc"/>
    <property type="match status" value="1"/>
</dbReference>
<dbReference type="InterPro" id="IPR011009">
    <property type="entry name" value="Kinase-like_dom_sf"/>
</dbReference>
<keyword evidence="6" id="KW-0053">Apoptosis</keyword>
<dbReference type="PROSITE" id="PS00107">
    <property type="entry name" value="PROTEIN_KINASE_ATP"/>
    <property type="match status" value="1"/>
</dbReference>
<evidence type="ECO:0000256" key="6">
    <source>
        <dbReference type="ARBA" id="ARBA00022703"/>
    </source>
</evidence>
<dbReference type="GO" id="GO:0005524">
    <property type="term" value="F:ATP binding"/>
    <property type="evidence" value="ECO:0007669"/>
    <property type="project" value="UniProtKB-UniRule"/>
</dbReference>
<accession>A0A671WXC3</accession>
<dbReference type="GO" id="GO:0005525">
    <property type="term" value="F:GTP binding"/>
    <property type="evidence" value="ECO:0007669"/>
    <property type="project" value="UniProtKB-KW"/>
</dbReference>
<keyword evidence="8 15" id="KW-0547">Nucleotide-binding</keyword>
<dbReference type="GO" id="GO:0004674">
    <property type="term" value="F:protein serine/threonine kinase activity"/>
    <property type="evidence" value="ECO:0007669"/>
    <property type="project" value="UniProtKB-KW"/>
</dbReference>
<feature type="repeat" description="ANK" evidence="14">
    <location>
        <begin position="369"/>
        <end position="401"/>
    </location>
</feature>
<dbReference type="GO" id="GO:0006915">
    <property type="term" value="P:apoptotic process"/>
    <property type="evidence" value="ECO:0007669"/>
    <property type="project" value="UniProtKB-KW"/>
</dbReference>
<dbReference type="PANTHER" id="PTHR24342:SF17">
    <property type="entry name" value="DEATH-ASSOCIATED PROTEIN KINASE 1"/>
    <property type="match status" value="1"/>
</dbReference>
<dbReference type="EC" id="2.7.11.1" evidence="2"/>
<dbReference type="InterPro" id="IPR020859">
    <property type="entry name" value="ROC"/>
</dbReference>
<dbReference type="Gene3D" id="1.20.5.460">
    <property type="entry name" value="Single helix bin"/>
    <property type="match status" value="1"/>
</dbReference>
<keyword evidence="5" id="KW-0808">Transferase</keyword>
<proteinExistence type="inferred from homology"/>
<dbReference type="FunFam" id="3.30.200.20:FF:000110">
    <property type="entry name" value="Death-associated kinase 3, isoform CRA_a"/>
    <property type="match status" value="1"/>
</dbReference>
<evidence type="ECO:0000256" key="15">
    <source>
        <dbReference type="PROSITE-ProRule" id="PRU10141"/>
    </source>
</evidence>
<dbReference type="GO" id="GO:0035556">
    <property type="term" value="P:intracellular signal transduction"/>
    <property type="evidence" value="ECO:0007669"/>
    <property type="project" value="TreeGrafter"/>
</dbReference>
<protein>
    <recommendedName>
        <fullName evidence="2">non-specific serine/threonine protein kinase</fullName>
        <ecNumber evidence="2">2.7.11.1</ecNumber>
    </recommendedName>
</protein>
<dbReference type="Gene3D" id="1.25.40.20">
    <property type="entry name" value="Ankyrin repeat-containing domain"/>
    <property type="match status" value="3"/>
</dbReference>
<dbReference type="InterPro" id="IPR000719">
    <property type="entry name" value="Prot_kinase_dom"/>
</dbReference>
<reference evidence="18" key="2">
    <citation type="submission" date="2025-08" db="UniProtKB">
        <authorList>
            <consortium name="Ensembl"/>
        </authorList>
    </citation>
    <scope>IDENTIFICATION</scope>
</reference>
<feature type="repeat" description="ANK" evidence="14">
    <location>
        <begin position="534"/>
        <end position="566"/>
    </location>
</feature>
<dbReference type="InterPro" id="IPR027417">
    <property type="entry name" value="P-loop_NTPase"/>
</dbReference>
<feature type="domain" description="Protein kinase" evidence="16">
    <location>
        <begin position="13"/>
        <end position="266"/>
    </location>
</feature>
<dbReference type="Proteomes" id="UP000472265">
    <property type="component" value="Chromosome 5"/>
</dbReference>
<dbReference type="Pfam" id="PF00069">
    <property type="entry name" value="Pkinase"/>
    <property type="match status" value="1"/>
</dbReference>
<dbReference type="PROSITE" id="PS50088">
    <property type="entry name" value="ANK_REPEAT"/>
    <property type="match status" value="8"/>
</dbReference>
<dbReference type="FunFam" id="1.25.40.20:FF:000832">
    <property type="entry name" value="Death-associated protein kinase 1"/>
    <property type="match status" value="1"/>
</dbReference>
<dbReference type="InterPro" id="IPR017441">
    <property type="entry name" value="Protein_kinase_ATP_BS"/>
</dbReference>
<evidence type="ECO:0000256" key="7">
    <source>
        <dbReference type="ARBA" id="ARBA00022737"/>
    </source>
</evidence>
<evidence type="ECO:0000256" key="11">
    <source>
        <dbReference type="ARBA" id="ARBA00047899"/>
    </source>
</evidence>
<dbReference type="GO" id="GO:0005634">
    <property type="term" value="C:nucleus"/>
    <property type="evidence" value="ECO:0007669"/>
    <property type="project" value="TreeGrafter"/>
</dbReference>
<dbReference type="InterPro" id="IPR008271">
    <property type="entry name" value="Ser/Thr_kinase_AS"/>
</dbReference>
<comment type="catalytic activity">
    <reaction evidence="11">
        <text>L-threonyl-[protein] + ATP = O-phospho-L-threonyl-[protein] + ADP + H(+)</text>
        <dbReference type="Rhea" id="RHEA:46608"/>
        <dbReference type="Rhea" id="RHEA-COMP:11060"/>
        <dbReference type="Rhea" id="RHEA-COMP:11605"/>
        <dbReference type="ChEBI" id="CHEBI:15378"/>
        <dbReference type="ChEBI" id="CHEBI:30013"/>
        <dbReference type="ChEBI" id="CHEBI:30616"/>
        <dbReference type="ChEBI" id="CHEBI:61977"/>
        <dbReference type="ChEBI" id="CHEBI:456216"/>
        <dbReference type="EC" id="2.7.11.1"/>
    </reaction>
</comment>